<comment type="caution">
    <text evidence="2">The sequence shown here is derived from an EMBL/GenBank/DDBJ whole genome shotgun (WGS) entry which is preliminary data.</text>
</comment>
<dbReference type="EMBL" id="VSRR010066196">
    <property type="protein sequence ID" value="MPC84714.1"/>
    <property type="molecule type" value="Genomic_DNA"/>
</dbReference>
<accession>A0A5B7IWY3</accession>
<feature type="region of interest" description="Disordered" evidence="1">
    <location>
        <begin position="41"/>
        <end position="65"/>
    </location>
</feature>
<protein>
    <submittedName>
        <fullName evidence="2">Uncharacterized protein</fullName>
    </submittedName>
</protein>
<proteinExistence type="predicted"/>
<feature type="compositionally biased region" description="Pro residues" evidence="1">
    <location>
        <begin position="55"/>
        <end position="65"/>
    </location>
</feature>
<dbReference type="AlphaFoldDB" id="A0A5B7IWY3"/>
<name>A0A5B7IWY3_PORTR</name>
<gene>
    <name evidence="2" type="ORF">E2C01_079461</name>
</gene>
<organism evidence="2 3">
    <name type="scientific">Portunus trituberculatus</name>
    <name type="common">Swimming crab</name>
    <name type="synonym">Neptunus trituberculatus</name>
    <dbReference type="NCBI Taxonomy" id="210409"/>
    <lineage>
        <taxon>Eukaryota</taxon>
        <taxon>Metazoa</taxon>
        <taxon>Ecdysozoa</taxon>
        <taxon>Arthropoda</taxon>
        <taxon>Crustacea</taxon>
        <taxon>Multicrustacea</taxon>
        <taxon>Malacostraca</taxon>
        <taxon>Eumalacostraca</taxon>
        <taxon>Eucarida</taxon>
        <taxon>Decapoda</taxon>
        <taxon>Pleocyemata</taxon>
        <taxon>Brachyura</taxon>
        <taxon>Eubrachyura</taxon>
        <taxon>Portunoidea</taxon>
        <taxon>Portunidae</taxon>
        <taxon>Portuninae</taxon>
        <taxon>Portunus</taxon>
    </lineage>
</organism>
<evidence type="ECO:0000313" key="2">
    <source>
        <dbReference type="EMBL" id="MPC84714.1"/>
    </source>
</evidence>
<evidence type="ECO:0000256" key="1">
    <source>
        <dbReference type="SAM" id="MobiDB-lite"/>
    </source>
</evidence>
<sequence length="65" mass="7363">MHEGRYRRRQRGDSHILVAFITLGWPSSRRPLPYTLATHPYTPLITGNNRSKAPGVPPPLHPPAR</sequence>
<dbReference type="Proteomes" id="UP000324222">
    <property type="component" value="Unassembled WGS sequence"/>
</dbReference>
<evidence type="ECO:0000313" key="3">
    <source>
        <dbReference type="Proteomes" id="UP000324222"/>
    </source>
</evidence>
<keyword evidence="3" id="KW-1185">Reference proteome</keyword>
<reference evidence="2 3" key="1">
    <citation type="submission" date="2019-05" db="EMBL/GenBank/DDBJ databases">
        <title>Another draft genome of Portunus trituberculatus and its Hox gene families provides insights of decapod evolution.</title>
        <authorList>
            <person name="Jeong J.-H."/>
            <person name="Song I."/>
            <person name="Kim S."/>
            <person name="Choi T."/>
            <person name="Kim D."/>
            <person name="Ryu S."/>
            <person name="Kim W."/>
        </authorList>
    </citation>
    <scope>NUCLEOTIDE SEQUENCE [LARGE SCALE GENOMIC DNA]</scope>
    <source>
        <tissue evidence="2">Muscle</tissue>
    </source>
</reference>